<dbReference type="AlphaFoldDB" id="A0AA88T4F8"/>
<dbReference type="Proteomes" id="UP001187415">
    <property type="component" value="Unassembled WGS sequence"/>
</dbReference>
<sequence>MNVKDERLEERRTDLWDQKDDDALGLVDPAVRMSGGKKRGSFQITSITSDPYQTTVGQSAPSMVLNILQSEASSFSPQGSSSQPTTPSLKRKYASHDASGQGAVFLQV</sequence>
<organism evidence="2 3">
    <name type="scientific">Channa striata</name>
    <name type="common">Snakehead murrel</name>
    <name type="synonym">Ophicephalus striatus</name>
    <dbReference type="NCBI Taxonomy" id="64152"/>
    <lineage>
        <taxon>Eukaryota</taxon>
        <taxon>Metazoa</taxon>
        <taxon>Chordata</taxon>
        <taxon>Craniata</taxon>
        <taxon>Vertebrata</taxon>
        <taxon>Euteleostomi</taxon>
        <taxon>Actinopterygii</taxon>
        <taxon>Neopterygii</taxon>
        <taxon>Teleostei</taxon>
        <taxon>Neoteleostei</taxon>
        <taxon>Acanthomorphata</taxon>
        <taxon>Anabantaria</taxon>
        <taxon>Anabantiformes</taxon>
        <taxon>Channoidei</taxon>
        <taxon>Channidae</taxon>
        <taxon>Channa</taxon>
    </lineage>
</organism>
<reference evidence="2" key="1">
    <citation type="submission" date="2023-07" db="EMBL/GenBank/DDBJ databases">
        <title>Chromosome-level Genome Assembly of Striped Snakehead (Channa striata).</title>
        <authorList>
            <person name="Liu H."/>
        </authorList>
    </citation>
    <scope>NUCLEOTIDE SEQUENCE</scope>
    <source>
        <strain evidence="2">Gz</strain>
        <tissue evidence="2">Muscle</tissue>
    </source>
</reference>
<feature type="compositionally biased region" description="Low complexity" evidence="1">
    <location>
        <begin position="71"/>
        <end position="88"/>
    </location>
</feature>
<accession>A0AA88T4F8</accession>
<evidence type="ECO:0000256" key="1">
    <source>
        <dbReference type="SAM" id="MobiDB-lite"/>
    </source>
</evidence>
<keyword evidence="3" id="KW-1185">Reference proteome</keyword>
<protein>
    <submittedName>
        <fullName evidence="2">Uncharacterized protein</fullName>
    </submittedName>
</protein>
<feature type="region of interest" description="Disordered" evidence="1">
    <location>
        <begin position="71"/>
        <end position="101"/>
    </location>
</feature>
<name>A0AA88T4F8_CHASR</name>
<dbReference type="EMBL" id="JAUPFM010000001">
    <property type="protein sequence ID" value="KAK2863611.1"/>
    <property type="molecule type" value="Genomic_DNA"/>
</dbReference>
<evidence type="ECO:0000313" key="3">
    <source>
        <dbReference type="Proteomes" id="UP001187415"/>
    </source>
</evidence>
<gene>
    <name evidence="2" type="ORF">Q5P01_003144</name>
</gene>
<comment type="caution">
    <text evidence="2">The sequence shown here is derived from an EMBL/GenBank/DDBJ whole genome shotgun (WGS) entry which is preliminary data.</text>
</comment>
<evidence type="ECO:0000313" key="2">
    <source>
        <dbReference type="EMBL" id="KAK2863611.1"/>
    </source>
</evidence>
<proteinExistence type="predicted"/>